<reference evidence="7 8" key="1">
    <citation type="submission" date="2017-06" db="EMBL/GenBank/DDBJ databases">
        <authorList>
            <person name="Kim H.J."/>
            <person name="Triplett B.A."/>
        </authorList>
    </citation>
    <scope>NUCLEOTIDE SEQUENCE [LARGE SCALE GENOMIC DNA]</scope>
    <source>
        <strain evidence="7 8">DSM 29150</strain>
    </source>
</reference>
<evidence type="ECO:0000313" key="7">
    <source>
        <dbReference type="EMBL" id="SNR55875.1"/>
    </source>
</evidence>
<evidence type="ECO:0000256" key="2">
    <source>
        <dbReference type="ARBA" id="ARBA00022475"/>
    </source>
</evidence>
<evidence type="ECO:0000256" key="6">
    <source>
        <dbReference type="SAM" id="Phobius"/>
    </source>
</evidence>
<feature type="transmembrane region" description="Helical" evidence="6">
    <location>
        <begin position="51"/>
        <end position="71"/>
    </location>
</feature>
<name>A0A238XA06_9FLAO</name>
<dbReference type="EMBL" id="FZNT01000005">
    <property type="protein sequence ID" value="SNR55875.1"/>
    <property type="molecule type" value="Genomic_DNA"/>
</dbReference>
<evidence type="ECO:0000256" key="1">
    <source>
        <dbReference type="ARBA" id="ARBA00004651"/>
    </source>
</evidence>
<keyword evidence="4 6" id="KW-1133">Transmembrane helix</keyword>
<evidence type="ECO:0000256" key="4">
    <source>
        <dbReference type="ARBA" id="ARBA00022989"/>
    </source>
</evidence>
<gene>
    <name evidence="7" type="ORF">SAMN06265371_105148</name>
</gene>
<dbReference type="Proteomes" id="UP000198384">
    <property type="component" value="Unassembled WGS sequence"/>
</dbReference>
<evidence type="ECO:0000256" key="5">
    <source>
        <dbReference type="ARBA" id="ARBA00023136"/>
    </source>
</evidence>
<keyword evidence="3 6" id="KW-0812">Transmembrane</keyword>
<dbReference type="InterPro" id="IPR005171">
    <property type="entry name" value="Cyt_c_oxidase_su4_prok"/>
</dbReference>
<protein>
    <submittedName>
        <fullName evidence="7">Cytochrome C oxidase subunit IV</fullName>
    </submittedName>
</protein>
<accession>A0A238XA06</accession>
<evidence type="ECO:0000256" key="3">
    <source>
        <dbReference type="ARBA" id="ARBA00022692"/>
    </source>
</evidence>
<keyword evidence="8" id="KW-1185">Reference proteome</keyword>
<evidence type="ECO:0000313" key="8">
    <source>
        <dbReference type="Proteomes" id="UP000198384"/>
    </source>
</evidence>
<dbReference type="OrthoDB" id="981917at2"/>
<feature type="transmembrane region" description="Helical" evidence="6">
    <location>
        <begin position="14"/>
        <end position="35"/>
    </location>
</feature>
<proteinExistence type="predicted"/>
<keyword evidence="2" id="KW-1003">Cell membrane</keyword>
<sequence>MAAHAQEHTSHTKLIWKVFIILSVITIVEVILGIIKPDSLHLTTILGTSPLNIIFLVLTLVKAYYITWFFMHMADETKSLRRSVVWTAVFLVIYLATLLLIEGSYLNDVLGPLVKWNY</sequence>
<dbReference type="AlphaFoldDB" id="A0A238XA06"/>
<comment type="subcellular location">
    <subcellularLocation>
        <location evidence="1">Cell membrane</location>
        <topology evidence="1">Multi-pass membrane protein</topology>
    </subcellularLocation>
</comment>
<dbReference type="GO" id="GO:0005886">
    <property type="term" value="C:plasma membrane"/>
    <property type="evidence" value="ECO:0007669"/>
    <property type="project" value="UniProtKB-SubCell"/>
</dbReference>
<dbReference type="Pfam" id="PF03626">
    <property type="entry name" value="COX4_pro"/>
    <property type="match status" value="1"/>
</dbReference>
<organism evidence="7 8">
    <name type="scientific">Lutibacter agarilyticus</name>
    <dbReference type="NCBI Taxonomy" id="1109740"/>
    <lineage>
        <taxon>Bacteria</taxon>
        <taxon>Pseudomonadati</taxon>
        <taxon>Bacteroidota</taxon>
        <taxon>Flavobacteriia</taxon>
        <taxon>Flavobacteriales</taxon>
        <taxon>Flavobacteriaceae</taxon>
        <taxon>Lutibacter</taxon>
    </lineage>
</organism>
<keyword evidence="5 6" id="KW-0472">Membrane</keyword>
<feature type="transmembrane region" description="Helical" evidence="6">
    <location>
        <begin position="83"/>
        <end position="101"/>
    </location>
</feature>
<dbReference type="RefSeq" id="WP_089381651.1">
    <property type="nucleotide sequence ID" value="NZ_FZNT01000005.1"/>
</dbReference>